<evidence type="ECO:0000313" key="2">
    <source>
        <dbReference type="EMBL" id="CAL5077283.1"/>
    </source>
</evidence>
<dbReference type="InterPro" id="IPR036047">
    <property type="entry name" value="F-box-like_dom_sf"/>
</dbReference>
<dbReference type="InterPro" id="IPR055312">
    <property type="entry name" value="FBL15-like"/>
</dbReference>
<dbReference type="SUPFAM" id="SSF81383">
    <property type="entry name" value="F-box domain"/>
    <property type="match status" value="1"/>
</dbReference>
<evidence type="ECO:0000313" key="3">
    <source>
        <dbReference type="Proteomes" id="UP001497457"/>
    </source>
</evidence>
<dbReference type="PANTHER" id="PTHR34709">
    <property type="entry name" value="OS10G0396666 PROTEIN"/>
    <property type="match status" value="1"/>
</dbReference>
<dbReference type="AlphaFoldDB" id="A0ABC9FKG9"/>
<feature type="region of interest" description="Disordered" evidence="1">
    <location>
        <begin position="1"/>
        <end position="26"/>
    </location>
</feature>
<proteinExistence type="predicted"/>
<accession>A0ABC9FKG9</accession>
<name>A0ABC9FKG9_9POAL</name>
<dbReference type="Proteomes" id="UP001497457">
    <property type="component" value="Chromosome 6rd"/>
</dbReference>
<keyword evidence="3" id="KW-1185">Reference proteome</keyword>
<evidence type="ECO:0000256" key="1">
    <source>
        <dbReference type="SAM" id="MobiDB-lite"/>
    </source>
</evidence>
<reference evidence="3" key="1">
    <citation type="submission" date="2024-06" db="EMBL/GenBank/DDBJ databases">
        <authorList>
            <person name="Ryan C."/>
        </authorList>
    </citation>
    <scope>NUCLEOTIDE SEQUENCE [LARGE SCALE GENOMIC DNA]</scope>
</reference>
<protein>
    <recommendedName>
        <fullName evidence="4">F-box domain-containing protein</fullName>
    </recommendedName>
</protein>
<organism evidence="2 3">
    <name type="scientific">Urochloa decumbens</name>
    <dbReference type="NCBI Taxonomy" id="240449"/>
    <lineage>
        <taxon>Eukaryota</taxon>
        <taxon>Viridiplantae</taxon>
        <taxon>Streptophyta</taxon>
        <taxon>Embryophyta</taxon>
        <taxon>Tracheophyta</taxon>
        <taxon>Spermatophyta</taxon>
        <taxon>Magnoliopsida</taxon>
        <taxon>Liliopsida</taxon>
        <taxon>Poales</taxon>
        <taxon>Poaceae</taxon>
        <taxon>PACMAD clade</taxon>
        <taxon>Panicoideae</taxon>
        <taxon>Panicodae</taxon>
        <taxon>Paniceae</taxon>
        <taxon>Melinidinae</taxon>
        <taxon>Urochloa</taxon>
    </lineage>
</organism>
<reference evidence="2 3" key="2">
    <citation type="submission" date="2024-10" db="EMBL/GenBank/DDBJ databases">
        <authorList>
            <person name="Ryan C."/>
        </authorList>
    </citation>
    <scope>NUCLEOTIDE SEQUENCE [LARGE SCALE GENOMIC DNA]</scope>
</reference>
<sequence length="249" mass="28077">MAQGGGKIAAKRGKLSPSGAGAGDEDRLSALPDDVLVLILLGLGSTAGAARTSVLSRRWRHLWAFLPDLRFYHAPDGHRIRKDIDIFPCSMEDITMLPHTTFLIMYIMNNGHGFGPSSFHMLRVCTDIRRLSLNTLRGLESSCQSGCNSEQPTNWKTEELLLNRLEEVKITGLKGADHEVVFLERLFSWATVLKKMKITFDDSVSKRQAREFLQTLASFSRPETVVEFYMYHDGDKKSKYLLTPEDKEL</sequence>
<gene>
    <name evidence="2" type="ORF">URODEC1_LOCUS106582</name>
</gene>
<dbReference type="PANTHER" id="PTHR34709:SF61">
    <property type="entry name" value="OS07G0229100 PROTEIN"/>
    <property type="match status" value="1"/>
</dbReference>
<dbReference type="EMBL" id="OZ075116">
    <property type="protein sequence ID" value="CAL5077283.1"/>
    <property type="molecule type" value="Genomic_DNA"/>
</dbReference>
<evidence type="ECO:0008006" key="4">
    <source>
        <dbReference type="Google" id="ProtNLM"/>
    </source>
</evidence>